<evidence type="ECO:0000313" key="1">
    <source>
        <dbReference type="EMBL" id="GAB09224.1"/>
    </source>
</evidence>
<dbReference type="Proteomes" id="UP000035088">
    <property type="component" value="Unassembled WGS sequence"/>
</dbReference>
<sequence length="154" mass="17249">MNLNEGGLYSQQRAQAALGTEVAKFIPEGADGLLVEASETYPTSRYLYKALYSDGTSKYVAMDINFDRDVISRLREAMYQGGLGTWFSAVLIVDRSGSVDGQFNYDSEPEWDAPVDPVVYVTDQEKLPRDVENQPDWLKAKLAEGLARREERGQ</sequence>
<dbReference type="STRING" id="1073574.GOARA_033_00250"/>
<dbReference type="EMBL" id="BAEE01000033">
    <property type="protein sequence ID" value="GAB09224.1"/>
    <property type="molecule type" value="Genomic_DNA"/>
</dbReference>
<dbReference type="InterPro" id="IPR036170">
    <property type="entry name" value="YezG-like_sf"/>
</dbReference>
<proteinExistence type="predicted"/>
<comment type="caution">
    <text evidence="1">The sequence shown here is derived from an EMBL/GenBank/DDBJ whole genome shotgun (WGS) entry which is preliminary data.</text>
</comment>
<dbReference type="SUPFAM" id="SSF160424">
    <property type="entry name" value="BH3703-like"/>
    <property type="match status" value="1"/>
</dbReference>
<evidence type="ECO:0000313" key="2">
    <source>
        <dbReference type="Proteomes" id="UP000035088"/>
    </source>
</evidence>
<name>G7H049_9ACTN</name>
<keyword evidence="2" id="KW-1185">Reference proteome</keyword>
<accession>G7H049</accession>
<dbReference type="OrthoDB" id="6957847at2"/>
<protein>
    <submittedName>
        <fullName evidence="1">Uncharacterized protein</fullName>
    </submittedName>
</protein>
<gene>
    <name evidence="1" type="ORF">GOARA_033_00250</name>
</gene>
<organism evidence="1 2">
    <name type="scientific">Gordonia araii NBRC 100433</name>
    <dbReference type="NCBI Taxonomy" id="1073574"/>
    <lineage>
        <taxon>Bacteria</taxon>
        <taxon>Bacillati</taxon>
        <taxon>Actinomycetota</taxon>
        <taxon>Actinomycetes</taxon>
        <taxon>Mycobacteriales</taxon>
        <taxon>Gordoniaceae</taxon>
        <taxon>Gordonia</taxon>
    </lineage>
</organism>
<dbReference type="AlphaFoldDB" id="G7H049"/>
<reference evidence="1 2" key="1">
    <citation type="submission" date="2011-11" db="EMBL/GenBank/DDBJ databases">
        <title>Whole genome shotgun sequence of Gordonia araii NBRC 100433.</title>
        <authorList>
            <person name="Yoshida Y."/>
            <person name="Hosoyama A."/>
            <person name="Tsuchikane K."/>
            <person name="Katsumata H."/>
            <person name="Yamazaki S."/>
            <person name="Fujita N."/>
        </authorList>
    </citation>
    <scope>NUCLEOTIDE SEQUENCE [LARGE SCALE GENOMIC DNA]</scope>
    <source>
        <strain evidence="1 2">NBRC 100433</strain>
    </source>
</reference>